<dbReference type="AlphaFoldDB" id="A0A841J0E0"/>
<dbReference type="InterPro" id="IPR011250">
    <property type="entry name" value="OMP/PagP_B-barrel"/>
</dbReference>
<dbReference type="Proteomes" id="UP000552700">
    <property type="component" value="Unassembled WGS sequence"/>
</dbReference>
<evidence type="ECO:0000313" key="4">
    <source>
        <dbReference type="EMBL" id="MBB6124164.1"/>
    </source>
</evidence>
<dbReference type="EMBL" id="JACIJP010000002">
    <property type="protein sequence ID" value="MBB6124164.1"/>
    <property type="molecule type" value="Genomic_DNA"/>
</dbReference>
<dbReference type="InterPro" id="IPR027385">
    <property type="entry name" value="Beta-barrel_OMP"/>
</dbReference>
<reference evidence="4 5" key="1">
    <citation type="submission" date="2020-08" db="EMBL/GenBank/DDBJ databases">
        <title>Genomic Encyclopedia of Type Strains, Phase IV (KMG-IV): sequencing the most valuable type-strain genomes for metagenomic binning, comparative biology and taxonomic classification.</title>
        <authorList>
            <person name="Goeker M."/>
        </authorList>
    </citation>
    <scope>NUCLEOTIDE SEQUENCE [LARGE SCALE GENOMIC DNA]</scope>
    <source>
        <strain evidence="4 5">DSM 102255</strain>
    </source>
</reference>
<evidence type="ECO:0000256" key="2">
    <source>
        <dbReference type="SAM" id="SignalP"/>
    </source>
</evidence>
<evidence type="ECO:0000313" key="5">
    <source>
        <dbReference type="Proteomes" id="UP000552700"/>
    </source>
</evidence>
<evidence type="ECO:0000256" key="1">
    <source>
        <dbReference type="ARBA" id="ARBA00022729"/>
    </source>
</evidence>
<feature type="signal peptide" evidence="2">
    <location>
        <begin position="1"/>
        <end position="20"/>
    </location>
</feature>
<gene>
    <name evidence="4" type="ORF">FHS92_001893</name>
</gene>
<comment type="caution">
    <text evidence="4">The sequence shown here is derived from an EMBL/GenBank/DDBJ whole genome shotgun (WGS) entry which is preliminary data.</text>
</comment>
<sequence>MKKLLFAAAAAVAFVPAAYAQDTGPAGPETPTNSRIEPYVGVLGGIHNFDNEPNRAGVPAGFHGRIVEGVAGVNFNAGPLMLGVEGNATKGVDGAIDWEYGAAGRVGVRAGKDSLIFAKVGYQWVNFDALGQNSRDYDDWTYGAGAELSLADMGLKTDRSNLRLRVQADTYGNFHSIRPMAGLVLKY</sequence>
<evidence type="ECO:0000259" key="3">
    <source>
        <dbReference type="Pfam" id="PF13505"/>
    </source>
</evidence>
<proteinExistence type="predicted"/>
<name>A0A841J0E0_9SPHN</name>
<protein>
    <submittedName>
        <fullName evidence="4">Outer membrane immunogenic protein</fullName>
    </submittedName>
</protein>
<feature type="domain" description="Outer membrane protein beta-barrel" evidence="3">
    <location>
        <begin position="8"/>
        <end position="152"/>
    </location>
</feature>
<organism evidence="4 5">
    <name type="scientific">Sphingobium subterraneum</name>
    <dbReference type="NCBI Taxonomy" id="627688"/>
    <lineage>
        <taxon>Bacteria</taxon>
        <taxon>Pseudomonadati</taxon>
        <taxon>Pseudomonadota</taxon>
        <taxon>Alphaproteobacteria</taxon>
        <taxon>Sphingomonadales</taxon>
        <taxon>Sphingomonadaceae</taxon>
        <taxon>Sphingobium</taxon>
    </lineage>
</organism>
<dbReference type="SUPFAM" id="SSF56925">
    <property type="entry name" value="OMPA-like"/>
    <property type="match status" value="1"/>
</dbReference>
<dbReference type="Gene3D" id="2.40.160.20">
    <property type="match status" value="1"/>
</dbReference>
<dbReference type="Pfam" id="PF13505">
    <property type="entry name" value="OMP_b-brl"/>
    <property type="match status" value="1"/>
</dbReference>
<dbReference type="RefSeq" id="WP_184079856.1">
    <property type="nucleotide sequence ID" value="NZ_JACIJP010000002.1"/>
</dbReference>
<feature type="chain" id="PRO_5032440624" evidence="2">
    <location>
        <begin position="21"/>
        <end position="187"/>
    </location>
</feature>
<accession>A0A841J0E0</accession>
<keyword evidence="1 2" id="KW-0732">Signal</keyword>
<keyword evidence="5" id="KW-1185">Reference proteome</keyword>